<dbReference type="PANTHER" id="PTHR45705">
    <property type="entry name" value="FI20236P1"/>
    <property type="match status" value="1"/>
</dbReference>
<sequence length="277" mass="29948">MGTHISKVKSIDLDMWTPEQMENIQKWGNKRANAYWERHLKPGHIPPEQSKYESRRWAMEGPLPRDPSVLDGGAAPTATQTSAPAAPQATSPPQQHHHHQQRQAHPLLSRQQKSSPAPASAPAAAPAPAPIVDIFGDSQPTSAPAPAQTAPAQQQQQQPAANMFDLDFRPPSNPRPQSNKDDIMSLFNKPTPTASAPIGGGFFAATTQSPPPQAANPYASWNGGITSSAPPQPQVMNTAPVPTWEANPWAQPATQPQQQQSLAPKKDDRDPFANLWD</sequence>
<dbReference type="Proteomes" id="UP000002748">
    <property type="component" value="Unassembled WGS sequence"/>
</dbReference>
<dbReference type="InterPro" id="IPR038508">
    <property type="entry name" value="ArfGAP_dom_sf"/>
</dbReference>
<feature type="compositionally biased region" description="Low complexity" evidence="1">
    <location>
        <begin position="138"/>
        <end position="161"/>
    </location>
</feature>
<dbReference type="KEGG" id="tasa:A1Q1_07881"/>
<dbReference type="InterPro" id="IPR001164">
    <property type="entry name" value="ArfGAP_dom"/>
</dbReference>
<feature type="region of interest" description="Disordered" evidence="1">
    <location>
        <begin position="39"/>
        <end position="277"/>
    </location>
</feature>
<dbReference type="InterPro" id="IPR037278">
    <property type="entry name" value="ARFGAP/RecO"/>
</dbReference>
<dbReference type="GO" id="GO:0005096">
    <property type="term" value="F:GTPase activator activity"/>
    <property type="evidence" value="ECO:0007669"/>
    <property type="project" value="InterPro"/>
</dbReference>
<dbReference type="Gene3D" id="1.10.220.150">
    <property type="entry name" value="Arf GTPase activating protein"/>
    <property type="match status" value="1"/>
</dbReference>
<dbReference type="InterPro" id="IPR051718">
    <property type="entry name" value="ARF_GTPase-activating"/>
</dbReference>
<gene>
    <name evidence="3" type="ORF">A1Q1_07881</name>
</gene>
<dbReference type="GO" id="GO:0005737">
    <property type="term" value="C:cytoplasm"/>
    <property type="evidence" value="ECO:0007669"/>
    <property type="project" value="TreeGrafter"/>
</dbReference>
<dbReference type="VEuPathDB" id="FungiDB:A1Q1_07881"/>
<name>J5R669_TRIAS</name>
<dbReference type="PANTHER" id="PTHR45705:SF14">
    <property type="entry name" value="ARF-GAP DOMAIN-CONTAINING PROTEIN"/>
    <property type="match status" value="1"/>
</dbReference>
<dbReference type="Pfam" id="PF01412">
    <property type="entry name" value="ArfGap"/>
    <property type="match status" value="1"/>
</dbReference>
<evidence type="ECO:0000313" key="3">
    <source>
        <dbReference type="EMBL" id="EJT50908.1"/>
    </source>
</evidence>
<dbReference type="RefSeq" id="XP_014182340.1">
    <property type="nucleotide sequence ID" value="XM_014326865.1"/>
</dbReference>
<feature type="compositionally biased region" description="Low complexity" evidence="1">
    <location>
        <begin position="74"/>
        <end position="94"/>
    </location>
</feature>
<dbReference type="SUPFAM" id="SSF57863">
    <property type="entry name" value="ArfGap/RecO-like zinc finger"/>
    <property type="match status" value="1"/>
</dbReference>
<dbReference type="HOGENOM" id="CLU_023062_3_0_1"/>
<accession>J5R669</accession>
<evidence type="ECO:0000313" key="4">
    <source>
        <dbReference type="Proteomes" id="UP000002748"/>
    </source>
</evidence>
<feature type="compositionally biased region" description="Low complexity" evidence="1">
    <location>
        <begin position="246"/>
        <end position="263"/>
    </location>
</feature>
<dbReference type="AlphaFoldDB" id="J5R669"/>
<dbReference type="GeneID" id="25991393"/>
<dbReference type="OrthoDB" id="10266696at2759"/>
<proteinExistence type="predicted"/>
<feature type="domain" description="Arf-GAP" evidence="2">
    <location>
        <begin position="1"/>
        <end position="55"/>
    </location>
</feature>
<organism evidence="3 4">
    <name type="scientific">Trichosporon asahii var. asahii (strain ATCC 90039 / CBS 2479 / JCM 2466 / KCTC 7840 / NBRC 103889/ NCYC 2677 / UAMH 7654)</name>
    <name type="common">Yeast</name>
    <dbReference type="NCBI Taxonomy" id="1186058"/>
    <lineage>
        <taxon>Eukaryota</taxon>
        <taxon>Fungi</taxon>
        <taxon>Dikarya</taxon>
        <taxon>Basidiomycota</taxon>
        <taxon>Agaricomycotina</taxon>
        <taxon>Tremellomycetes</taxon>
        <taxon>Trichosporonales</taxon>
        <taxon>Trichosporonaceae</taxon>
        <taxon>Trichosporon</taxon>
    </lineage>
</organism>
<evidence type="ECO:0000256" key="1">
    <source>
        <dbReference type="SAM" id="MobiDB-lite"/>
    </source>
</evidence>
<feature type="compositionally biased region" description="Polar residues" evidence="1">
    <location>
        <begin position="223"/>
        <end position="237"/>
    </location>
</feature>
<reference evidence="3 4" key="1">
    <citation type="journal article" date="2012" name="Eukaryot. Cell">
        <title>Draft genome sequence of CBS 2479, the standard type strain of Trichosporon asahii.</title>
        <authorList>
            <person name="Yang R.Y."/>
            <person name="Li H.T."/>
            <person name="Zhu H."/>
            <person name="Zhou G.P."/>
            <person name="Wang M."/>
            <person name="Wang L."/>
        </authorList>
    </citation>
    <scope>NUCLEOTIDE SEQUENCE [LARGE SCALE GENOMIC DNA]</scope>
    <source>
        <strain evidence="4">ATCC 90039 / CBS 2479 / JCM 2466 / KCTC 7840 / NCYC 2677 / UAMH 7654</strain>
    </source>
</reference>
<evidence type="ECO:0000259" key="2">
    <source>
        <dbReference type="Pfam" id="PF01412"/>
    </source>
</evidence>
<comment type="caution">
    <text evidence="3">The sequence shown here is derived from an EMBL/GenBank/DDBJ whole genome shotgun (WGS) entry which is preliminary data.</text>
</comment>
<protein>
    <recommendedName>
        <fullName evidence="2">Arf-GAP domain-containing protein</fullName>
    </recommendedName>
</protein>
<dbReference type="EMBL" id="ALBS01000080">
    <property type="protein sequence ID" value="EJT50908.1"/>
    <property type="molecule type" value="Genomic_DNA"/>
</dbReference>
<feature type="compositionally biased region" description="Low complexity" evidence="1">
    <location>
        <begin position="114"/>
        <end position="126"/>
    </location>
</feature>